<dbReference type="InterPro" id="IPR024311">
    <property type="entry name" value="Lipocalin-like"/>
</dbReference>
<evidence type="ECO:0000313" key="4">
    <source>
        <dbReference type="Proteomes" id="UP000655016"/>
    </source>
</evidence>
<dbReference type="Proteomes" id="UP000655016">
    <property type="component" value="Unassembled WGS sequence"/>
</dbReference>
<gene>
    <name evidence="3" type="ORF">GCM10011518_23790</name>
</gene>
<feature type="domain" description="Lipocalin-like" evidence="2">
    <location>
        <begin position="26"/>
        <end position="109"/>
    </location>
</feature>
<feature type="chain" id="PRO_5045865775" description="Lipocalin-like domain-containing protein" evidence="1">
    <location>
        <begin position="22"/>
        <end position="127"/>
    </location>
</feature>
<organism evidence="3 4">
    <name type="scientific">Flavobacterium limi</name>
    <dbReference type="NCBI Taxonomy" id="2045105"/>
    <lineage>
        <taxon>Bacteria</taxon>
        <taxon>Pseudomonadati</taxon>
        <taxon>Bacteroidota</taxon>
        <taxon>Flavobacteriia</taxon>
        <taxon>Flavobacteriales</taxon>
        <taxon>Flavobacteriaceae</taxon>
        <taxon>Flavobacterium</taxon>
    </lineage>
</organism>
<accession>A0ABQ1UC44</accession>
<protein>
    <recommendedName>
        <fullName evidence="2">Lipocalin-like domain-containing protein</fullName>
    </recommendedName>
</protein>
<dbReference type="EMBL" id="BMKP01000005">
    <property type="protein sequence ID" value="GGF13816.1"/>
    <property type="molecule type" value="Genomic_DNA"/>
</dbReference>
<reference evidence="4" key="1">
    <citation type="journal article" date="2019" name="Int. J. Syst. Evol. Microbiol.">
        <title>The Global Catalogue of Microorganisms (GCM) 10K type strain sequencing project: providing services to taxonomists for standard genome sequencing and annotation.</title>
        <authorList>
            <consortium name="The Broad Institute Genomics Platform"/>
            <consortium name="The Broad Institute Genome Sequencing Center for Infectious Disease"/>
            <person name="Wu L."/>
            <person name="Ma J."/>
        </authorList>
    </citation>
    <scope>NUCLEOTIDE SEQUENCE [LARGE SCALE GENOMIC DNA]</scope>
    <source>
        <strain evidence="4">CGMCC 1.16060</strain>
    </source>
</reference>
<keyword evidence="1" id="KW-0732">Signal</keyword>
<name>A0ABQ1UC44_9FLAO</name>
<sequence length="127" mass="14941">MKKITLYFLVLILLSFTIQQFSETNLSGKWKIIKVKNNTGSEISASAFSGETFTYKKNNSIVHFNPQHPLYKEQTGKWELVENMIYHYDNEQEKNLFGKIIKLNDKELIVEQTNDKIVTTIFYKKIK</sequence>
<keyword evidence="4" id="KW-1185">Reference proteome</keyword>
<evidence type="ECO:0000259" key="2">
    <source>
        <dbReference type="Pfam" id="PF13648"/>
    </source>
</evidence>
<dbReference type="RefSeq" id="WP_163394816.1">
    <property type="nucleotide sequence ID" value="NZ_BMKP01000005.1"/>
</dbReference>
<comment type="caution">
    <text evidence="3">The sequence shown here is derived from an EMBL/GenBank/DDBJ whole genome shotgun (WGS) entry which is preliminary data.</text>
</comment>
<feature type="signal peptide" evidence="1">
    <location>
        <begin position="1"/>
        <end position="21"/>
    </location>
</feature>
<evidence type="ECO:0000256" key="1">
    <source>
        <dbReference type="SAM" id="SignalP"/>
    </source>
</evidence>
<proteinExistence type="predicted"/>
<evidence type="ECO:0000313" key="3">
    <source>
        <dbReference type="EMBL" id="GGF13816.1"/>
    </source>
</evidence>
<dbReference type="Pfam" id="PF13648">
    <property type="entry name" value="Lipocalin_4"/>
    <property type="match status" value="1"/>
</dbReference>